<dbReference type="Proteomes" id="UP000680045">
    <property type="component" value="Unassembled WGS sequence"/>
</dbReference>
<dbReference type="PROSITE" id="PS51781">
    <property type="entry name" value="SH3B"/>
    <property type="match status" value="1"/>
</dbReference>
<accession>A0A941FPS4</accession>
<dbReference type="InterPro" id="IPR003646">
    <property type="entry name" value="SH3-like_bac-type"/>
</dbReference>
<name>A0A941FPS4_9BACI</name>
<evidence type="ECO:0000313" key="3">
    <source>
        <dbReference type="Proteomes" id="UP000680045"/>
    </source>
</evidence>
<dbReference type="InterPro" id="IPR036028">
    <property type="entry name" value="SH3-like_dom_sf"/>
</dbReference>
<dbReference type="SUPFAM" id="SSF50044">
    <property type="entry name" value="SH3-domain"/>
    <property type="match status" value="1"/>
</dbReference>
<proteinExistence type="predicted"/>
<evidence type="ECO:0000313" key="2">
    <source>
        <dbReference type="EMBL" id="MBR8643947.1"/>
    </source>
</evidence>
<dbReference type="Gene3D" id="2.30.30.40">
    <property type="entry name" value="SH3 Domains"/>
    <property type="match status" value="1"/>
</dbReference>
<dbReference type="SMART" id="SM00287">
    <property type="entry name" value="SH3b"/>
    <property type="match status" value="1"/>
</dbReference>
<reference evidence="2" key="1">
    <citation type="submission" date="2021-04" db="EMBL/GenBank/DDBJ databases">
        <title>Whole genome sequencing of Enterococci isolates from hospitalized patients.</title>
        <authorList>
            <person name="Ogoti B.M."/>
            <person name="Onyambu F.G."/>
        </authorList>
    </citation>
    <scope>NUCLEOTIDE SEQUENCE</scope>
    <source>
        <strain evidence="2">242</strain>
    </source>
</reference>
<comment type="caution">
    <text evidence="2">The sequence shown here is derived from an EMBL/GenBank/DDBJ whole genome shotgun (WGS) entry which is preliminary data.</text>
</comment>
<dbReference type="Pfam" id="PF08239">
    <property type="entry name" value="SH3_3"/>
    <property type="match status" value="1"/>
</dbReference>
<sequence length="61" mass="6467">MRSAASASASIIAKLVNNTTVTVYSESNGWSRVTANGKTGYVSTQYLTAKAPEGPEARMDR</sequence>
<evidence type="ECO:0000259" key="1">
    <source>
        <dbReference type="PROSITE" id="PS51781"/>
    </source>
</evidence>
<dbReference type="EMBL" id="JAGTPW010000002">
    <property type="protein sequence ID" value="MBR8643947.1"/>
    <property type="molecule type" value="Genomic_DNA"/>
</dbReference>
<dbReference type="AlphaFoldDB" id="A0A941FPS4"/>
<organism evidence="2 3">
    <name type="scientific">Peribacillus frigoritolerans</name>
    <dbReference type="NCBI Taxonomy" id="450367"/>
    <lineage>
        <taxon>Bacteria</taxon>
        <taxon>Bacillati</taxon>
        <taxon>Bacillota</taxon>
        <taxon>Bacilli</taxon>
        <taxon>Bacillales</taxon>
        <taxon>Bacillaceae</taxon>
        <taxon>Peribacillus</taxon>
    </lineage>
</organism>
<gene>
    <name evidence="2" type="ORF">KEH51_01980</name>
</gene>
<protein>
    <submittedName>
        <fullName evidence="2">SH3 domain-containing protein</fullName>
    </submittedName>
</protein>
<feature type="domain" description="SH3b" evidence="1">
    <location>
        <begin position="1"/>
        <end position="51"/>
    </location>
</feature>